<dbReference type="InterPro" id="IPR036271">
    <property type="entry name" value="Tet_transcr_reg_TetR-rel_C_sf"/>
</dbReference>
<dbReference type="EMBL" id="BMZS01000011">
    <property type="protein sequence ID" value="GHD59296.1"/>
    <property type="molecule type" value="Genomic_DNA"/>
</dbReference>
<keyword evidence="3" id="KW-0804">Transcription</keyword>
<protein>
    <recommendedName>
        <fullName evidence="5">HTH tetR-type domain-containing protein</fullName>
    </recommendedName>
</protein>
<accession>A0A918XVE7</accession>
<comment type="caution">
    <text evidence="6">The sequence shown here is derived from an EMBL/GenBank/DDBJ whole genome shotgun (WGS) entry which is preliminary data.</text>
</comment>
<evidence type="ECO:0000313" key="6">
    <source>
        <dbReference type="EMBL" id="GHD59296.1"/>
    </source>
</evidence>
<reference evidence="6" key="1">
    <citation type="journal article" date="2014" name="Int. J. Syst. Evol. Microbiol.">
        <title>Complete genome sequence of Corynebacterium casei LMG S-19264T (=DSM 44701T), isolated from a smear-ripened cheese.</title>
        <authorList>
            <consortium name="US DOE Joint Genome Institute (JGI-PGF)"/>
            <person name="Walter F."/>
            <person name="Albersmeier A."/>
            <person name="Kalinowski J."/>
            <person name="Ruckert C."/>
        </authorList>
    </citation>
    <scope>NUCLEOTIDE SEQUENCE</scope>
    <source>
        <strain evidence="6">KCTC 42651</strain>
    </source>
</reference>
<dbReference type="Proteomes" id="UP000630353">
    <property type="component" value="Unassembled WGS sequence"/>
</dbReference>
<gene>
    <name evidence="6" type="ORF">GCM10017083_43270</name>
</gene>
<dbReference type="AlphaFoldDB" id="A0A918XVE7"/>
<dbReference type="PANTHER" id="PTHR30055:SF234">
    <property type="entry name" value="HTH-TYPE TRANSCRIPTIONAL REGULATOR BETI"/>
    <property type="match status" value="1"/>
</dbReference>
<dbReference type="SUPFAM" id="SSF48498">
    <property type="entry name" value="Tetracyclin repressor-like, C-terminal domain"/>
    <property type="match status" value="1"/>
</dbReference>
<evidence type="ECO:0000256" key="4">
    <source>
        <dbReference type="PROSITE-ProRule" id="PRU00335"/>
    </source>
</evidence>
<dbReference type="GO" id="GO:0000976">
    <property type="term" value="F:transcription cis-regulatory region binding"/>
    <property type="evidence" value="ECO:0007669"/>
    <property type="project" value="TreeGrafter"/>
</dbReference>
<dbReference type="GO" id="GO:0003700">
    <property type="term" value="F:DNA-binding transcription factor activity"/>
    <property type="evidence" value="ECO:0007669"/>
    <property type="project" value="TreeGrafter"/>
</dbReference>
<evidence type="ECO:0000313" key="7">
    <source>
        <dbReference type="Proteomes" id="UP000630353"/>
    </source>
</evidence>
<evidence type="ECO:0000256" key="3">
    <source>
        <dbReference type="ARBA" id="ARBA00023163"/>
    </source>
</evidence>
<evidence type="ECO:0000256" key="2">
    <source>
        <dbReference type="ARBA" id="ARBA00023125"/>
    </source>
</evidence>
<name>A0A918XVE7_9PROT</name>
<dbReference type="PROSITE" id="PS50977">
    <property type="entry name" value="HTH_TETR_2"/>
    <property type="match status" value="1"/>
</dbReference>
<keyword evidence="7" id="KW-1185">Reference proteome</keyword>
<dbReference type="PANTHER" id="PTHR30055">
    <property type="entry name" value="HTH-TYPE TRANSCRIPTIONAL REGULATOR RUTR"/>
    <property type="match status" value="1"/>
</dbReference>
<keyword evidence="2 4" id="KW-0238">DNA-binding</keyword>
<dbReference type="Pfam" id="PF00440">
    <property type="entry name" value="TetR_N"/>
    <property type="match status" value="1"/>
</dbReference>
<feature type="DNA-binding region" description="H-T-H motif" evidence="4">
    <location>
        <begin position="53"/>
        <end position="72"/>
    </location>
</feature>
<dbReference type="SUPFAM" id="SSF46689">
    <property type="entry name" value="Homeodomain-like"/>
    <property type="match status" value="1"/>
</dbReference>
<proteinExistence type="predicted"/>
<feature type="domain" description="HTH tetR-type" evidence="5">
    <location>
        <begin position="30"/>
        <end position="90"/>
    </location>
</feature>
<keyword evidence="1" id="KW-0805">Transcription regulation</keyword>
<dbReference type="InterPro" id="IPR001647">
    <property type="entry name" value="HTH_TetR"/>
</dbReference>
<dbReference type="InterPro" id="IPR009057">
    <property type="entry name" value="Homeodomain-like_sf"/>
</dbReference>
<evidence type="ECO:0000256" key="1">
    <source>
        <dbReference type="ARBA" id="ARBA00023015"/>
    </source>
</evidence>
<reference evidence="6" key="2">
    <citation type="submission" date="2020-09" db="EMBL/GenBank/DDBJ databases">
        <authorList>
            <person name="Sun Q."/>
            <person name="Kim S."/>
        </authorList>
    </citation>
    <scope>NUCLEOTIDE SEQUENCE</scope>
    <source>
        <strain evidence="6">KCTC 42651</strain>
    </source>
</reference>
<organism evidence="6 7">
    <name type="scientific">Thalassobaculum fulvum</name>
    <dbReference type="NCBI Taxonomy" id="1633335"/>
    <lineage>
        <taxon>Bacteria</taxon>
        <taxon>Pseudomonadati</taxon>
        <taxon>Pseudomonadota</taxon>
        <taxon>Alphaproteobacteria</taxon>
        <taxon>Rhodospirillales</taxon>
        <taxon>Thalassobaculaceae</taxon>
        <taxon>Thalassobaculum</taxon>
    </lineage>
</organism>
<dbReference type="Gene3D" id="1.10.10.60">
    <property type="entry name" value="Homeodomain-like"/>
    <property type="match status" value="1"/>
</dbReference>
<sequence>MHPAIVHPAAPDLGFARTLLDAAAAGRKSERTRARLQAAACRLLETAPPSELKVADICAAAEVAHGTFYVYFRDTRHLLADTLTRFVGFVQDAMRRAARGRGGDRVRSTTAAYVELFERNSGLMRCLVSRLDDFPEAADAFETLNRQWATTVVDARMRRLAAEGGPDGVTRDELVRRAYALGAMVDQYLIALLFGRDQTLSAVSRDREAVVRTLSLIWERGMEP</sequence>
<evidence type="ECO:0000259" key="5">
    <source>
        <dbReference type="PROSITE" id="PS50977"/>
    </source>
</evidence>
<dbReference type="InterPro" id="IPR050109">
    <property type="entry name" value="HTH-type_TetR-like_transc_reg"/>
</dbReference>
<dbReference type="Gene3D" id="1.10.357.10">
    <property type="entry name" value="Tetracycline Repressor, domain 2"/>
    <property type="match status" value="1"/>
</dbReference>